<dbReference type="GO" id="GO:0005975">
    <property type="term" value="P:carbohydrate metabolic process"/>
    <property type="evidence" value="ECO:0007669"/>
    <property type="project" value="InterPro"/>
</dbReference>
<organism evidence="4 5">
    <name type="scientific">Sphingobacterium allocomposti</name>
    <dbReference type="NCBI Taxonomy" id="415956"/>
    <lineage>
        <taxon>Bacteria</taxon>
        <taxon>Pseudomonadati</taxon>
        <taxon>Bacteroidota</taxon>
        <taxon>Sphingobacteriia</taxon>
        <taxon>Sphingobacteriales</taxon>
        <taxon>Sphingobacteriaceae</taxon>
        <taxon>Sphingobacterium</taxon>
    </lineage>
</organism>
<dbReference type="GO" id="GO:0004560">
    <property type="term" value="F:alpha-L-fucosidase activity"/>
    <property type="evidence" value="ECO:0007669"/>
    <property type="project" value="TreeGrafter"/>
</dbReference>
<dbReference type="Pfam" id="PF22124">
    <property type="entry name" value="Glyco_hydro_95_cat"/>
    <property type="match status" value="1"/>
</dbReference>
<dbReference type="SUPFAM" id="SSF49785">
    <property type="entry name" value="Galactose-binding domain-like"/>
    <property type="match status" value="1"/>
</dbReference>
<dbReference type="InterPro" id="IPR008928">
    <property type="entry name" value="6-hairpin_glycosidase_sf"/>
</dbReference>
<feature type="domain" description="Alpha fucosidase A-like C-terminal" evidence="2">
    <location>
        <begin position="849"/>
        <end position="915"/>
    </location>
</feature>
<evidence type="ECO:0000313" key="5">
    <source>
        <dbReference type="Proteomes" id="UP000325105"/>
    </source>
</evidence>
<protein>
    <submittedName>
        <fullName evidence="4">Alpha-L-fucosidase 2</fullName>
    </submittedName>
</protein>
<dbReference type="AlphaFoldDB" id="A0A5S5DMC8"/>
<dbReference type="SUPFAM" id="SSF48208">
    <property type="entry name" value="Six-hairpin glycosidases"/>
    <property type="match status" value="1"/>
</dbReference>
<feature type="domain" description="Glycosyl hydrolase family 95 N-terminal" evidence="1">
    <location>
        <begin position="27"/>
        <end position="121"/>
    </location>
</feature>
<dbReference type="InterPro" id="IPR054363">
    <property type="entry name" value="GH95_cat"/>
</dbReference>
<name>A0A5S5DMC8_9SPHI</name>
<dbReference type="InterPro" id="IPR012341">
    <property type="entry name" value="6hp_glycosidase-like_sf"/>
</dbReference>
<dbReference type="InterPro" id="IPR027414">
    <property type="entry name" value="GH95_N_dom"/>
</dbReference>
<feature type="domain" description="Glycosyl hydrolase family 95 N-terminal" evidence="1">
    <location>
        <begin position="284"/>
        <end position="428"/>
    </location>
</feature>
<dbReference type="Gene3D" id="2.60.120.260">
    <property type="entry name" value="Galactose-binding domain-like"/>
    <property type="match status" value="1"/>
</dbReference>
<feature type="domain" description="Glycosyl hydrolase family 95 catalytic" evidence="3">
    <location>
        <begin position="454"/>
        <end position="847"/>
    </location>
</feature>
<dbReference type="Proteomes" id="UP000325105">
    <property type="component" value="Unassembled WGS sequence"/>
</dbReference>
<dbReference type="PANTHER" id="PTHR31084">
    <property type="entry name" value="ALPHA-L-FUCOSIDASE 2"/>
    <property type="match status" value="1"/>
</dbReference>
<dbReference type="InterPro" id="IPR008979">
    <property type="entry name" value="Galactose-bd-like_sf"/>
</dbReference>
<evidence type="ECO:0000259" key="1">
    <source>
        <dbReference type="Pfam" id="PF14498"/>
    </source>
</evidence>
<keyword evidence="5" id="KW-1185">Reference proteome</keyword>
<dbReference type="PANTHER" id="PTHR31084:SF0">
    <property type="entry name" value="ALPHA-L-FUCOSIDASE 2"/>
    <property type="match status" value="1"/>
</dbReference>
<proteinExistence type="predicted"/>
<dbReference type="Pfam" id="PF21307">
    <property type="entry name" value="Glyco_hydro_95_C"/>
    <property type="match status" value="1"/>
</dbReference>
<dbReference type="EMBL" id="VNHX01000009">
    <property type="protein sequence ID" value="TYP95879.1"/>
    <property type="molecule type" value="Genomic_DNA"/>
</dbReference>
<dbReference type="Gene3D" id="1.50.10.10">
    <property type="match status" value="1"/>
</dbReference>
<evidence type="ECO:0000259" key="2">
    <source>
        <dbReference type="Pfam" id="PF21307"/>
    </source>
</evidence>
<dbReference type="Gene3D" id="2.70.98.50">
    <property type="entry name" value="putative glycoside hydrolase family protein from bacillus halodurans"/>
    <property type="match status" value="1"/>
</dbReference>
<evidence type="ECO:0000259" key="3">
    <source>
        <dbReference type="Pfam" id="PF22124"/>
    </source>
</evidence>
<gene>
    <name evidence="4" type="ORF">BC792_10975</name>
</gene>
<dbReference type="InterPro" id="IPR049053">
    <property type="entry name" value="AFCA-like_C"/>
</dbReference>
<comment type="caution">
    <text evidence="4">The sequence shown here is derived from an EMBL/GenBank/DDBJ whole genome shotgun (WGS) entry which is preliminary data.</text>
</comment>
<evidence type="ECO:0000313" key="4">
    <source>
        <dbReference type="EMBL" id="TYP95879.1"/>
    </source>
</evidence>
<dbReference type="OrthoDB" id="9802600at2"/>
<reference evidence="4 5" key="1">
    <citation type="submission" date="2019-07" db="EMBL/GenBank/DDBJ databases">
        <title>Genomic Encyclopedia of Archaeal and Bacterial Type Strains, Phase II (KMG-II): from individual species to whole genera.</title>
        <authorList>
            <person name="Goeker M."/>
        </authorList>
    </citation>
    <scope>NUCLEOTIDE SEQUENCE [LARGE SCALE GENOMIC DNA]</scope>
    <source>
        <strain evidence="4 5">DSM 18850</strain>
    </source>
</reference>
<dbReference type="Pfam" id="PF14498">
    <property type="entry name" value="Glyco_hyd_65N_2"/>
    <property type="match status" value="2"/>
</dbReference>
<sequence length="932" mass="105765">MTAMQYRPFCLLIGLLCIVNVHAQQRLWYSSPAKEWEEALPIGNGRLGAMIYGGDHEEEVQFNEETLWTGEPRSYDRPGAHRYLDTIRELLDRGKQREAEALAMEHFMGKKSPSEDNAAWLKEIGRERSKSNGPASFDFNDSGWKSIAVPSYEGWEDVGLEGVDGAVWFRTAFHLTETDVQSDWVLDFNKIREQDFTYVNGTLVGHKNGDQEKRVYKIPKEQLRVGRNILAVQVINLTGKGGIAGYKDTAQAIGLRNANGRFIPLAGTWKYWIQNANVPKVGVYQASYQPFGSLRFVFPKGTTREYRRSLDLDRGVAEVRYKQDGVSFVRSYIASFPDNAVAIRLSADLPGRISFSMTMDSKHPQHRLYKLDEHTLALHVKVKDGVLEGTSFVSLKLDGGKVYEQDGYLHVERANRADIVLTGATNYKDFRHISPDYLVRAKAHHAYVHKQSSDAIWQRHDKDYRNLFHRFSIQLGHPEKDNLPTDERLRRFVTEDDPGLVALYVQYGRYLQIASSREGTQPANLQGIWNHLLEPSWGSKYTTNINLEMNYWPTEMFNLSELHDPLFRMIRELSEAGKSTARSYYNARGWVLHHNTDIWRGTAPINHANHGIWPTGGAWLVTHLWEHYRYNQDTAFLRAYYPIIKGAALFFKDFLVRDGHTGWLVSTPSNSPENGGLVKGPAMDHQLIRALFNIFVKSSALVGEDQSLRDSVNTMIPKIAPNQIGRYGQLQEWLEDIDDPENKHRHVSHLWGLHPGDEINMDSTPALVEAAKKSLLMRGDDGTGWSLAWKINFWARLKDAPHTYKMIKMLLRPAGKAGGSYPNLFDAHPPFQIDGNFGGAAGIGEMLVQSHAAYIDILPALPEQLSEGHVKGFKARGGFEMDFHWQDSRLSGLRIRSTAGNLLRVRCGGRAVEMATVKDKIYQFDANLNLLN</sequence>
<accession>A0A5S5DMC8</accession>